<protein>
    <submittedName>
        <fullName evidence="2">Uncharacterized protein</fullName>
    </submittedName>
</protein>
<dbReference type="EMBL" id="QKKF02026847">
    <property type="protein sequence ID" value="RZF36182.1"/>
    <property type="molecule type" value="Genomic_DNA"/>
</dbReference>
<evidence type="ECO:0000313" key="3">
    <source>
        <dbReference type="Proteomes" id="UP000291343"/>
    </source>
</evidence>
<sequence length="159" mass="18260">MDVNRKQTVEEIAPTIKEIAKLKRDIKRKHKELTLGIPVRQHKHHAHTYTTTNTDTATTSEQALKQLQLPDIGEETPTSFEAFGDDSHFSPAPSTSGVVRKLWSNKDSPLSEDDDVPGWSMDEEDQQNESVQQLMDTSRDVWNLNLIKQNWLKHLWDLC</sequence>
<proteinExistence type="predicted"/>
<reference evidence="2 3" key="1">
    <citation type="journal article" date="2017" name="Gigascience">
        <title>Genome sequence of the small brown planthopper, Laodelphax striatellus.</title>
        <authorList>
            <person name="Zhu J."/>
            <person name="Jiang F."/>
            <person name="Wang X."/>
            <person name="Yang P."/>
            <person name="Bao Y."/>
            <person name="Zhao W."/>
            <person name="Wang W."/>
            <person name="Lu H."/>
            <person name="Wang Q."/>
            <person name="Cui N."/>
            <person name="Li J."/>
            <person name="Chen X."/>
            <person name="Luo L."/>
            <person name="Yu J."/>
            <person name="Kang L."/>
            <person name="Cui F."/>
        </authorList>
    </citation>
    <scope>NUCLEOTIDE SEQUENCE [LARGE SCALE GENOMIC DNA]</scope>
    <source>
        <strain evidence="2">Lst14</strain>
    </source>
</reference>
<dbReference type="AlphaFoldDB" id="A0A482WSF0"/>
<evidence type="ECO:0000256" key="1">
    <source>
        <dbReference type="SAM" id="MobiDB-lite"/>
    </source>
</evidence>
<gene>
    <name evidence="2" type="ORF">LSTR_LSTR012806</name>
</gene>
<dbReference type="SMR" id="A0A482WSF0"/>
<dbReference type="Proteomes" id="UP000291343">
    <property type="component" value="Unassembled WGS sequence"/>
</dbReference>
<dbReference type="OrthoDB" id="10648474at2759"/>
<feature type="compositionally biased region" description="Acidic residues" evidence="1">
    <location>
        <begin position="110"/>
        <end position="127"/>
    </location>
</feature>
<name>A0A482WSF0_LAOST</name>
<evidence type="ECO:0000313" key="2">
    <source>
        <dbReference type="EMBL" id="RZF36182.1"/>
    </source>
</evidence>
<accession>A0A482WSF0</accession>
<organism evidence="2 3">
    <name type="scientific">Laodelphax striatellus</name>
    <name type="common">Small brown planthopper</name>
    <name type="synonym">Delphax striatella</name>
    <dbReference type="NCBI Taxonomy" id="195883"/>
    <lineage>
        <taxon>Eukaryota</taxon>
        <taxon>Metazoa</taxon>
        <taxon>Ecdysozoa</taxon>
        <taxon>Arthropoda</taxon>
        <taxon>Hexapoda</taxon>
        <taxon>Insecta</taxon>
        <taxon>Pterygota</taxon>
        <taxon>Neoptera</taxon>
        <taxon>Paraneoptera</taxon>
        <taxon>Hemiptera</taxon>
        <taxon>Auchenorrhyncha</taxon>
        <taxon>Fulgoroidea</taxon>
        <taxon>Delphacidae</taxon>
        <taxon>Criomorphinae</taxon>
        <taxon>Laodelphax</taxon>
    </lineage>
</organism>
<comment type="caution">
    <text evidence="2">The sequence shown here is derived from an EMBL/GenBank/DDBJ whole genome shotgun (WGS) entry which is preliminary data.</text>
</comment>
<feature type="region of interest" description="Disordered" evidence="1">
    <location>
        <begin position="75"/>
        <end position="128"/>
    </location>
</feature>
<keyword evidence="3" id="KW-1185">Reference proteome</keyword>
<dbReference type="InParanoid" id="A0A482WSF0"/>